<name>A0A401FX88_9BACT</name>
<dbReference type="AlphaFoldDB" id="A0A401FX88"/>
<accession>A0A401FX88</accession>
<reference evidence="2" key="2">
    <citation type="submission" date="2019-01" db="EMBL/GenBank/DDBJ databases">
        <title>Genome sequence of Desulfonema ishimotonii strain Tokyo 01.</title>
        <authorList>
            <person name="Fukui M."/>
        </authorList>
    </citation>
    <scope>NUCLEOTIDE SEQUENCE [LARGE SCALE GENOMIC DNA]</scope>
    <source>
        <strain evidence="2">Tokyo 01</strain>
    </source>
</reference>
<proteinExistence type="predicted"/>
<keyword evidence="2" id="KW-1185">Reference proteome</keyword>
<gene>
    <name evidence="1" type="ORF">DENIS_2559</name>
</gene>
<organism evidence="1 2">
    <name type="scientific">Desulfonema ishimotonii</name>
    <dbReference type="NCBI Taxonomy" id="45657"/>
    <lineage>
        <taxon>Bacteria</taxon>
        <taxon>Pseudomonadati</taxon>
        <taxon>Thermodesulfobacteriota</taxon>
        <taxon>Desulfobacteria</taxon>
        <taxon>Desulfobacterales</taxon>
        <taxon>Desulfococcaceae</taxon>
        <taxon>Desulfonema</taxon>
    </lineage>
</organism>
<evidence type="ECO:0000313" key="2">
    <source>
        <dbReference type="Proteomes" id="UP000288096"/>
    </source>
</evidence>
<dbReference type="Proteomes" id="UP000288096">
    <property type="component" value="Unassembled WGS sequence"/>
</dbReference>
<sequence length="56" mass="6081">MKIGDGPAAVIGDEICDTHCSFTGEWEEAEIRMIRKSEDLPWLRAISCGVSGIGQT</sequence>
<dbReference type="EMBL" id="BEXT01000001">
    <property type="protein sequence ID" value="GBC61597.1"/>
    <property type="molecule type" value="Genomic_DNA"/>
</dbReference>
<reference evidence="2" key="1">
    <citation type="submission" date="2017-11" db="EMBL/GenBank/DDBJ databases">
        <authorList>
            <person name="Watanabe M."/>
            <person name="Kojima H."/>
        </authorList>
    </citation>
    <scope>NUCLEOTIDE SEQUENCE [LARGE SCALE GENOMIC DNA]</scope>
    <source>
        <strain evidence="2">Tokyo 01</strain>
    </source>
</reference>
<protein>
    <submittedName>
        <fullName evidence="1">Uncharacterized protein</fullName>
    </submittedName>
</protein>
<evidence type="ECO:0000313" key="1">
    <source>
        <dbReference type="EMBL" id="GBC61597.1"/>
    </source>
</evidence>
<comment type="caution">
    <text evidence="1">The sequence shown here is derived from an EMBL/GenBank/DDBJ whole genome shotgun (WGS) entry which is preliminary data.</text>
</comment>